<comment type="caution">
    <text evidence="1">The sequence shown here is derived from an EMBL/GenBank/DDBJ whole genome shotgun (WGS) entry which is preliminary data.</text>
</comment>
<accession>A0A495IC43</accession>
<dbReference type="AlphaFoldDB" id="A0A495IC43"/>
<gene>
    <name evidence="1" type="ORF">F6453_0326</name>
</gene>
<dbReference type="Proteomes" id="UP000469950">
    <property type="component" value="Unassembled WGS sequence"/>
</dbReference>
<name>A0A495IC43_MARNT</name>
<protein>
    <submittedName>
        <fullName evidence="1">Uncharacterized protein</fullName>
    </submittedName>
</protein>
<evidence type="ECO:0000313" key="2">
    <source>
        <dbReference type="Proteomes" id="UP000469950"/>
    </source>
</evidence>
<evidence type="ECO:0000313" key="1">
    <source>
        <dbReference type="EMBL" id="KAE8547434.1"/>
    </source>
</evidence>
<reference evidence="1 2" key="1">
    <citation type="submission" date="2019-10" db="EMBL/GenBank/DDBJ databases">
        <title>Draft genome sequence of Marinobacter hydrocarbonoclasticus NCT7M from the microbiome of the marine copepod.</title>
        <authorList>
            <person name="Nuttall R."/>
            <person name="Sharma G."/>
            <person name="Moisander P."/>
        </authorList>
    </citation>
    <scope>NUCLEOTIDE SEQUENCE [LARGE SCALE GENOMIC DNA]</scope>
    <source>
        <strain evidence="1 2">NCT7M</strain>
    </source>
</reference>
<proteinExistence type="predicted"/>
<dbReference type="RefSeq" id="WP_226610161.1">
    <property type="nucleotide sequence ID" value="NZ_CAXQGM010000047.1"/>
</dbReference>
<sequence length="152" mass="16513">MKKTIAFGFVLVSLLSGCAATGQTPIEFHTSNHLTFELGNGRFDTIDVQPFETQLWLGSAMVGSLMTMETSPDFDTAVDEVRQGFNEAQRSSGKVVQLDLGNSAYGFSVAVNGYTTAFIATSKHPTSWITISTQDDIFEEVLSSLSVSKTRE</sequence>
<organism evidence="1 2">
    <name type="scientific">Marinobacter nauticus</name>
    <name type="common">Marinobacter hydrocarbonoclasticus</name>
    <name type="synonym">Marinobacter aquaeolei</name>
    <dbReference type="NCBI Taxonomy" id="2743"/>
    <lineage>
        <taxon>Bacteria</taxon>
        <taxon>Pseudomonadati</taxon>
        <taxon>Pseudomonadota</taxon>
        <taxon>Gammaproteobacteria</taxon>
        <taxon>Pseudomonadales</taxon>
        <taxon>Marinobacteraceae</taxon>
        <taxon>Marinobacter</taxon>
    </lineage>
</organism>
<dbReference type="PROSITE" id="PS51257">
    <property type="entry name" value="PROKAR_LIPOPROTEIN"/>
    <property type="match status" value="1"/>
</dbReference>
<dbReference type="EMBL" id="WBMP01000001">
    <property type="protein sequence ID" value="KAE8547434.1"/>
    <property type="molecule type" value="Genomic_DNA"/>
</dbReference>